<feature type="compositionally biased region" description="Low complexity" evidence="2">
    <location>
        <begin position="1"/>
        <end position="22"/>
    </location>
</feature>
<evidence type="ECO:0000313" key="4">
    <source>
        <dbReference type="EMBL" id="KAG8546679.1"/>
    </source>
</evidence>
<feature type="disulfide bond" evidence="1">
    <location>
        <begin position="259"/>
        <end position="268"/>
    </location>
</feature>
<feature type="region of interest" description="Disordered" evidence="2">
    <location>
        <begin position="179"/>
        <end position="207"/>
    </location>
</feature>
<feature type="domain" description="EGF-like" evidence="3">
    <location>
        <begin position="231"/>
        <end position="269"/>
    </location>
</feature>
<accession>A0AAV6ZB97</accession>
<dbReference type="SUPFAM" id="SSF57196">
    <property type="entry name" value="EGF/Laminin"/>
    <property type="match status" value="1"/>
</dbReference>
<dbReference type="FunFam" id="2.10.25.10:FF:000127">
    <property type="entry name" value="Neurogenic locus notch protein 1"/>
    <property type="match status" value="1"/>
</dbReference>
<dbReference type="Gene3D" id="2.10.25.10">
    <property type="entry name" value="Laminin"/>
    <property type="match status" value="1"/>
</dbReference>
<evidence type="ECO:0000256" key="1">
    <source>
        <dbReference type="PROSITE-ProRule" id="PRU00076"/>
    </source>
</evidence>
<dbReference type="PROSITE" id="PS00022">
    <property type="entry name" value="EGF_1"/>
    <property type="match status" value="1"/>
</dbReference>
<sequence length="273" mass="28789">MSTVTPFTPQSQQPPSQVSSSSPVPPTIPPSLTTQNLDPQTALSATPGSPSPYTSLFPSTDSTPRTETIKTLTSSISPTDNTSIAVSPETPRVVTDETTTQDVTTALKPMETETPEMSTARERTESTLVGTRFIQTPAPTIDNAPSTTSPITLLTTPSQSTTQEMSRDIVKTTTVAETTHRDLTTEEPKTTVSRKPLPYPTPAGTTPAVKRITTAMTAPTTTHLRIAPTTAASPCASSPCHNGGQCVESGDTRSYSCDCPPAWSGHLCTKGEI</sequence>
<feature type="compositionally biased region" description="Low complexity" evidence="2">
    <location>
        <begin position="145"/>
        <end position="163"/>
    </location>
</feature>
<dbReference type="SMART" id="SM00181">
    <property type="entry name" value="EGF"/>
    <property type="match status" value="1"/>
</dbReference>
<dbReference type="InterPro" id="IPR000742">
    <property type="entry name" value="EGF"/>
</dbReference>
<evidence type="ECO:0000259" key="3">
    <source>
        <dbReference type="PROSITE" id="PS50026"/>
    </source>
</evidence>
<organism evidence="4 5">
    <name type="scientific">Engystomops pustulosus</name>
    <name type="common">Tungara frog</name>
    <name type="synonym">Physalaemus pustulosus</name>
    <dbReference type="NCBI Taxonomy" id="76066"/>
    <lineage>
        <taxon>Eukaryota</taxon>
        <taxon>Metazoa</taxon>
        <taxon>Chordata</taxon>
        <taxon>Craniata</taxon>
        <taxon>Vertebrata</taxon>
        <taxon>Euteleostomi</taxon>
        <taxon>Amphibia</taxon>
        <taxon>Batrachia</taxon>
        <taxon>Anura</taxon>
        <taxon>Neobatrachia</taxon>
        <taxon>Hyloidea</taxon>
        <taxon>Leptodactylidae</taxon>
        <taxon>Leiuperinae</taxon>
        <taxon>Engystomops</taxon>
    </lineage>
</organism>
<keyword evidence="1" id="KW-1015">Disulfide bond</keyword>
<proteinExistence type="predicted"/>
<evidence type="ECO:0000256" key="2">
    <source>
        <dbReference type="SAM" id="MobiDB-lite"/>
    </source>
</evidence>
<evidence type="ECO:0000313" key="5">
    <source>
        <dbReference type="Proteomes" id="UP000824782"/>
    </source>
</evidence>
<feature type="compositionally biased region" description="Basic and acidic residues" evidence="2">
    <location>
        <begin position="179"/>
        <end position="189"/>
    </location>
</feature>
<feature type="region of interest" description="Disordered" evidence="2">
    <location>
        <begin position="137"/>
        <end position="166"/>
    </location>
</feature>
<dbReference type="CDD" id="cd00054">
    <property type="entry name" value="EGF_CA"/>
    <property type="match status" value="1"/>
</dbReference>
<keyword evidence="5" id="KW-1185">Reference proteome</keyword>
<dbReference type="PROSITE" id="PS50026">
    <property type="entry name" value="EGF_3"/>
    <property type="match status" value="1"/>
</dbReference>
<comment type="caution">
    <text evidence="1">Lacks conserved residue(s) required for the propagation of feature annotation.</text>
</comment>
<gene>
    <name evidence="4" type="ORF">GDO81_030031</name>
</gene>
<keyword evidence="1" id="KW-0245">EGF-like domain</keyword>
<dbReference type="EMBL" id="WNYA01000977">
    <property type="protein sequence ID" value="KAG8546679.1"/>
    <property type="molecule type" value="Genomic_DNA"/>
</dbReference>
<protein>
    <recommendedName>
        <fullName evidence="3">EGF-like domain-containing protein</fullName>
    </recommendedName>
</protein>
<feature type="region of interest" description="Disordered" evidence="2">
    <location>
        <begin position="1"/>
        <end position="102"/>
    </location>
</feature>
<dbReference type="Proteomes" id="UP000824782">
    <property type="component" value="Unassembled WGS sequence"/>
</dbReference>
<feature type="compositionally biased region" description="Polar residues" evidence="2">
    <location>
        <begin position="32"/>
        <end position="85"/>
    </location>
</feature>
<reference evidence="4" key="1">
    <citation type="thesis" date="2020" institute="ProQuest LLC" country="789 East Eisenhower Parkway, Ann Arbor, MI, USA">
        <title>Comparative Genomics and Chromosome Evolution.</title>
        <authorList>
            <person name="Mudd A.B."/>
        </authorList>
    </citation>
    <scope>NUCLEOTIDE SEQUENCE</scope>
    <source>
        <strain evidence="4">237g6f4</strain>
        <tissue evidence="4">Blood</tissue>
    </source>
</reference>
<feature type="disulfide bond" evidence="1">
    <location>
        <begin position="240"/>
        <end position="257"/>
    </location>
</feature>
<name>A0AAV6ZB97_ENGPU</name>
<dbReference type="AlphaFoldDB" id="A0AAV6ZB97"/>
<dbReference type="Pfam" id="PF00008">
    <property type="entry name" value="EGF"/>
    <property type="match status" value="1"/>
</dbReference>
<comment type="caution">
    <text evidence="4">The sequence shown here is derived from an EMBL/GenBank/DDBJ whole genome shotgun (WGS) entry which is preliminary data.</text>
</comment>